<organism evidence="6 7">
    <name type="scientific">Aeropyrum pernix (strain ATCC 700893 / DSM 11879 / JCM 9820 / NBRC 100138 / K1)</name>
    <dbReference type="NCBI Taxonomy" id="272557"/>
    <lineage>
        <taxon>Archaea</taxon>
        <taxon>Thermoproteota</taxon>
        <taxon>Thermoprotei</taxon>
        <taxon>Desulfurococcales</taxon>
        <taxon>Desulfurococcaceae</taxon>
        <taxon>Aeropyrum</taxon>
    </lineage>
</organism>
<dbReference type="GO" id="GO:0016428">
    <property type="term" value="F:tRNA (cytidine-5-)-methyltransferase activity"/>
    <property type="evidence" value="ECO:0007669"/>
    <property type="project" value="TreeGrafter"/>
</dbReference>
<reference evidence="6 7" key="1">
    <citation type="journal article" date="1999" name="DNA Res.">
        <title>Complete genome sequence of an aerobic hyper-thermophilic crenarchaeon, Aeropyrum pernix K1.</title>
        <authorList>
            <person name="Kawarabayasi Y."/>
            <person name="Hino Y."/>
            <person name="Horikawa H."/>
            <person name="Yamazaki S."/>
            <person name="Haikawa Y."/>
            <person name="Jin-no K."/>
            <person name="Takahashi M."/>
            <person name="Sekine M."/>
            <person name="Baba S."/>
            <person name="Ankai A."/>
            <person name="Kosugi H."/>
            <person name="Hosoyama A."/>
            <person name="Fukui S."/>
            <person name="Nagai Y."/>
            <person name="Nishijima K."/>
            <person name="Nakazawa H."/>
            <person name="Takamiya M."/>
            <person name="Masuda S."/>
            <person name="Funahashi T."/>
            <person name="Tanaka T."/>
            <person name="Kudoh Y."/>
            <person name="Yamazaki J."/>
            <person name="Kushida N."/>
            <person name="Oguchi A."/>
            <person name="Aoki K."/>
            <person name="Kubota K."/>
            <person name="Nakamura Y."/>
            <person name="Nomura N."/>
            <person name="Sako Y."/>
            <person name="Kikuchi H."/>
        </authorList>
    </citation>
    <scope>NUCLEOTIDE SEQUENCE [LARGE SCALE GENOMIC DNA]</scope>
    <source>
        <strain evidence="7">ATCC 700893 / DSM 11879 / JCM 9820 / NBRC 100138 / K1</strain>
    </source>
</reference>
<dbReference type="Pfam" id="PF01189">
    <property type="entry name" value="Methyltr_RsmB-F"/>
    <property type="match status" value="1"/>
</dbReference>
<dbReference type="EnsemblBacteria" id="BAA81481">
    <property type="protein sequence ID" value="BAA81481"/>
    <property type="gene ID" value="APE_2465.1"/>
</dbReference>
<dbReference type="PRINTS" id="PR02008">
    <property type="entry name" value="RCMTFAMILY"/>
</dbReference>
<dbReference type="PROSITE" id="PS51686">
    <property type="entry name" value="SAM_MT_RSMB_NOP"/>
    <property type="match status" value="1"/>
</dbReference>
<evidence type="ECO:0000259" key="5">
    <source>
        <dbReference type="PROSITE" id="PS51686"/>
    </source>
</evidence>
<dbReference type="InterPro" id="IPR029063">
    <property type="entry name" value="SAM-dependent_MTases_sf"/>
</dbReference>
<dbReference type="KEGG" id="ape:APE_2465.1"/>
<dbReference type="EMBL" id="BA000002">
    <property type="protein sequence ID" value="BAA81481.2"/>
    <property type="molecule type" value="Genomic_DNA"/>
</dbReference>
<gene>
    <name evidence="6" type="ordered locus">APE_2465.1</name>
</gene>
<dbReference type="GO" id="GO:0003723">
    <property type="term" value="F:RNA binding"/>
    <property type="evidence" value="ECO:0007669"/>
    <property type="project" value="UniProtKB-KW"/>
</dbReference>
<dbReference type="InterPro" id="IPR035926">
    <property type="entry name" value="NusB-like_sf"/>
</dbReference>
<evidence type="ECO:0000256" key="3">
    <source>
        <dbReference type="ARBA" id="ARBA00022691"/>
    </source>
</evidence>
<dbReference type="PANTHER" id="PTHR22807">
    <property type="entry name" value="NOP2 YEAST -RELATED NOL1/NOP2/FMU SUN DOMAIN-CONTAINING"/>
    <property type="match status" value="1"/>
</dbReference>
<dbReference type="Gene3D" id="1.10.940.10">
    <property type="entry name" value="NusB-like"/>
    <property type="match status" value="1"/>
</dbReference>
<keyword evidence="4" id="KW-0694">RNA-binding</keyword>
<dbReference type="Pfam" id="PF22458">
    <property type="entry name" value="RsmF-B_ferredox"/>
    <property type="match status" value="1"/>
</dbReference>
<keyword evidence="3" id="KW-0949">S-adenosyl-L-methionine</keyword>
<dbReference type="PANTHER" id="PTHR22807:SF74">
    <property type="entry name" value="TRNA (CYTOSINE(48)-C(5))-METHYLTRANSFERASE"/>
    <property type="match status" value="1"/>
</dbReference>
<evidence type="ECO:0000256" key="2">
    <source>
        <dbReference type="ARBA" id="ARBA00022679"/>
    </source>
</evidence>
<sequence>MLTYGPREIRALLEALEAAERRKPAQVSKREVFARHGLLGSKYDRVFTAIMYKMFRMQGVLDRAVAHALGVRPEDVIGFEPMLRQALRLSAYLAQFDETRDRRLISALLRHGLPLLASRYGWRKARLVHKVLERLIDEPWKPSTREEEFMARYMVPIDIVIMARRVVAGDDELEKLLDAINRPPVNSVRVNTLKASFDEVYKAIRSSGLYAWPSDRVEGVIRYRGPFNDTLARLLAEGKIVPQDESSAAAAPLLQPRPGEIVLDMCAAPGGKTTHLAELSRLQARILGFDIYWDRLRRMKTLVEATASEAAVAVVKADAANAPKILGRGSVDKILLDPPCSTTGGLHKNVDARWRLTRRKIMELQELQKTLLDAAVETVKPGGLILYTVCSILAEEGEDVVLHALEKWGNLEIVPLNGPYDESPILPGTMRAWPHRHGVTGFFYALLRKKG</sequence>
<dbReference type="InterPro" id="IPR001678">
    <property type="entry name" value="MeTrfase_RsmB-F_NOP2_dom"/>
</dbReference>
<dbReference type="InterPro" id="IPR049560">
    <property type="entry name" value="MeTrfase_RsmB-F_NOP2_cat"/>
</dbReference>
<evidence type="ECO:0000313" key="7">
    <source>
        <dbReference type="Proteomes" id="UP000002518"/>
    </source>
</evidence>
<dbReference type="PIR" id="A72478">
    <property type="entry name" value="A72478"/>
</dbReference>
<dbReference type="GO" id="GO:0030488">
    <property type="term" value="P:tRNA methylation"/>
    <property type="evidence" value="ECO:0007669"/>
    <property type="project" value="TreeGrafter"/>
</dbReference>
<keyword evidence="2" id="KW-0808">Transferase</keyword>
<protein>
    <submittedName>
        <fullName evidence="6">RNA (Cytosine-C(5)-)-methyltransferase</fullName>
    </submittedName>
</protein>
<evidence type="ECO:0000256" key="1">
    <source>
        <dbReference type="ARBA" id="ARBA00022603"/>
    </source>
</evidence>
<dbReference type="RefSeq" id="WP_010867026.1">
    <property type="nucleotide sequence ID" value="NC_000854.2"/>
</dbReference>
<dbReference type="InterPro" id="IPR023267">
    <property type="entry name" value="RCMT"/>
</dbReference>
<evidence type="ECO:0000256" key="4">
    <source>
        <dbReference type="ARBA" id="ARBA00022884"/>
    </source>
</evidence>
<dbReference type="STRING" id="272557.APE_2465.1"/>
<dbReference type="Gene3D" id="3.40.50.150">
    <property type="entry name" value="Vaccinia Virus protein VP39"/>
    <property type="match status" value="1"/>
</dbReference>
<dbReference type="Proteomes" id="UP000002518">
    <property type="component" value="Chromosome"/>
</dbReference>
<accession>Q9Y919</accession>
<feature type="domain" description="SAM-dependent MTase RsmB/NOP-type" evidence="5">
    <location>
        <begin position="176"/>
        <end position="450"/>
    </location>
</feature>
<evidence type="ECO:0000313" key="6">
    <source>
        <dbReference type="EMBL" id="BAA81481.2"/>
    </source>
</evidence>
<name>Q9Y919_AERPE</name>
<dbReference type="Gene3D" id="3.30.70.1170">
    <property type="entry name" value="Sun protein, domain 3"/>
    <property type="match status" value="1"/>
</dbReference>
<dbReference type="SUPFAM" id="SSF53335">
    <property type="entry name" value="S-adenosyl-L-methionine-dependent methyltransferases"/>
    <property type="match status" value="1"/>
</dbReference>
<dbReference type="AlphaFoldDB" id="Q9Y919"/>
<proteinExistence type="predicted"/>
<keyword evidence="7" id="KW-1185">Reference proteome</keyword>
<keyword evidence="1" id="KW-0489">Methyltransferase</keyword>
<dbReference type="GeneID" id="1445438"/>
<dbReference type="eggNOG" id="arCOG00974">
    <property type="taxonomic scope" value="Archaea"/>
</dbReference>
<dbReference type="InterPro" id="IPR054728">
    <property type="entry name" value="RsmB-like_ferredoxin"/>
</dbReference>